<evidence type="ECO:0000256" key="1">
    <source>
        <dbReference type="ARBA" id="ARBA00022771"/>
    </source>
</evidence>
<dbReference type="SUPFAM" id="SSF57850">
    <property type="entry name" value="RING/U-box"/>
    <property type="match status" value="1"/>
</dbReference>
<proteinExistence type="predicted"/>
<dbReference type="Proteomes" id="UP000663881">
    <property type="component" value="Unassembled WGS sequence"/>
</dbReference>
<dbReference type="Gene3D" id="3.30.40.10">
    <property type="entry name" value="Zinc/RING finger domain, C3HC4 (zinc finger)"/>
    <property type="match status" value="1"/>
</dbReference>
<comment type="caution">
    <text evidence="6">The sequence shown here is derived from an EMBL/GenBank/DDBJ whole genome shotgun (WGS) entry which is preliminary data.</text>
</comment>
<evidence type="ECO:0000313" key="8">
    <source>
        <dbReference type="Proteomes" id="UP000663891"/>
    </source>
</evidence>
<accession>A0A814R9L1</accession>
<dbReference type="PANTHER" id="PTHR46519:SF2">
    <property type="entry name" value="RING_U-BOX SUPERFAMILY PROTEIN"/>
    <property type="match status" value="1"/>
</dbReference>
<dbReference type="CDD" id="cd16647">
    <property type="entry name" value="mRING-HC-C3HC5_NEU1"/>
    <property type="match status" value="1"/>
</dbReference>
<feature type="domain" description="RING-type" evidence="5">
    <location>
        <begin position="397"/>
        <end position="442"/>
    </location>
</feature>
<evidence type="ECO:0000313" key="7">
    <source>
        <dbReference type="EMBL" id="CAF3604839.1"/>
    </source>
</evidence>
<name>A0A814R9L1_9BILA</name>
<evidence type="ECO:0000259" key="5">
    <source>
        <dbReference type="PROSITE" id="PS50089"/>
    </source>
</evidence>
<dbReference type="EMBL" id="CAJNON010000235">
    <property type="protein sequence ID" value="CAF1129114.1"/>
    <property type="molecule type" value="Genomic_DNA"/>
</dbReference>
<dbReference type="PANTHER" id="PTHR46519">
    <property type="entry name" value="RING/U-BOX SUPERFAMILY PROTEIN"/>
    <property type="match status" value="1"/>
</dbReference>
<dbReference type="AlphaFoldDB" id="A0A814R9L1"/>
<dbReference type="InterPro" id="IPR013083">
    <property type="entry name" value="Znf_RING/FYVE/PHD"/>
</dbReference>
<organism evidence="6 8">
    <name type="scientific">Adineta steineri</name>
    <dbReference type="NCBI Taxonomy" id="433720"/>
    <lineage>
        <taxon>Eukaryota</taxon>
        <taxon>Metazoa</taxon>
        <taxon>Spiralia</taxon>
        <taxon>Gnathifera</taxon>
        <taxon>Rotifera</taxon>
        <taxon>Eurotatoria</taxon>
        <taxon>Bdelloidea</taxon>
        <taxon>Adinetida</taxon>
        <taxon>Adinetidae</taxon>
        <taxon>Adineta</taxon>
    </lineage>
</organism>
<evidence type="ECO:0000256" key="3">
    <source>
        <dbReference type="PROSITE-ProRule" id="PRU00175"/>
    </source>
</evidence>
<dbReference type="Proteomes" id="UP000663891">
    <property type="component" value="Unassembled WGS sequence"/>
</dbReference>
<keyword evidence="1 3" id="KW-0863">Zinc-finger</keyword>
<dbReference type="InterPro" id="IPR001841">
    <property type="entry name" value="Znf_RING"/>
</dbReference>
<dbReference type="OrthoDB" id="6078042at2759"/>
<dbReference type="EMBL" id="CAJOAY010000255">
    <property type="protein sequence ID" value="CAF3604839.1"/>
    <property type="molecule type" value="Genomic_DNA"/>
</dbReference>
<sequence>MADEIVNSTDLNMASGRVEDNEVVVTTKGSEMKYIIYKYFTLNYLGEPMIQTVDENGYESECSSSSRSEADIARSALEVEADAFTRFIERQRTEVMFELRNLRLGDRPVTGQPNRERIESFLNDIQESQQVVRAPSTRPPIPSAHMADINALTSRRCVSAALGSAAFRQDLENTIRQSMGGPPVQQVRTPVVVQQQRPPITPAALLTAAQQLRSNVTRTIPTPPVQQQQLPRPTQAIPPAPVLQTPLNIQRQERELDAWHTITQLQRETIVVEISDLVHRQLVTSALESDFRQHLEHNVLSRLEQGTPAQHEGQTVRPLPPVLPQPTRVSSTISTTNVDALTSRLDSMQQMMQLMFKMQMDMQRSLRQEVASALAQNAAVATTTMNSSTQPMIAGHCTICLTATADTVLYRCGHLCVCYMCGLQLQETAAPTGVKCKCPVCRAPVDDILRVYRSSRDGE</sequence>
<protein>
    <recommendedName>
        <fullName evidence="5">RING-type domain-containing protein</fullName>
    </recommendedName>
</protein>
<dbReference type="Pfam" id="PF13920">
    <property type="entry name" value="zf-C3HC4_3"/>
    <property type="match status" value="1"/>
</dbReference>
<evidence type="ECO:0000313" key="6">
    <source>
        <dbReference type="EMBL" id="CAF1129114.1"/>
    </source>
</evidence>
<evidence type="ECO:0000256" key="4">
    <source>
        <dbReference type="SAM" id="MobiDB-lite"/>
    </source>
</evidence>
<keyword evidence="2" id="KW-0862">Zinc</keyword>
<gene>
    <name evidence="7" type="ORF">OKA104_LOCUS6810</name>
    <name evidence="6" type="ORF">VCS650_LOCUS21627</name>
</gene>
<evidence type="ECO:0000256" key="2">
    <source>
        <dbReference type="ARBA" id="ARBA00022833"/>
    </source>
</evidence>
<dbReference type="PROSITE" id="PS50089">
    <property type="entry name" value="ZF_RING_2"/>
    <property type="match status" value="1"/>
</dbReference>
<feature type="region of interest" description="Disordered" evidence="4">
    <location>
        <begin position="306"/>
        <end position="330"/>
    </location>
</feature>
<dbReference type="GO" id="GO:0008270">
    <property type="term" value="F:zinc ion binding"/>
    <property type="evidence" value="ECO:0007669"/>
    <property type="project" value="UniProtKB-KW"/>
</dbReference>
<keyword evidence="1 3" id="KW-0479">Metal-binding</keyword>
<reference evidence="6" key="1">
    <citation type="submission" date="2021-02" db="EMBL/GenBank/DDBJ databases">
        <authorList>
            <person name="Nowell W R."/>
        </authorList>
    </citation>
    <scope>NUCLEOTIDE SEQUENCE</scope>
</reference>